<evidence type="ECO:0000313" key="3">
    <source>
        <dbReference type="EMBL" id="MEJ8847807.1"/>
    </source>
</evidence>
<organism evidence="3 4">
    <name type="scientific">Variovorax rhizosphaerae</name>
    <dbReference type="NCBI Taxonomy" id="1836200"/>
    <lineage>
        <taxon>Bacteria</taxon>
        <taxon>Pseudomonadati</taxon>
        <taxon>Pseudomonadota</taxon>
        <taxon>Betaproteobacteria</taxon>
        <taxon>Burkholderiales</taxon>
        <taxon>Comamonadaceae</taxon>
        <taxon>Variovorax</taxon>
    </lineage>
</organism>
<comment type="caution">
    <text evidence="3">The sequence shown here is derived from an EMBL/GenBank/DDBJ whole genome shotgun (WGS) entry which is preliminary data.</text>
</comment>
<accession>A0ABU8WML6</accession>
<evidence type="ECO:0000259" key="2">
    <source>
        <dbReference type="Pfam" id="PF13590"/>
    </source>
</evidence>
<name>A0ABU8WML6_9BURK</name>
<dbReference type="InterPro" id="IPR025411">
    <property type="entry name" value="DUF4136"/>
</dbReference>
<dbReference type="Pfam" id="PF13590">
    <property type="entry name" value="DUF4136"/>
    <property type="match status" value="1"/>
</dbReference>
<sequence>MIQRFTILALAGALAACVAAPTVKTDFDRAANFSTYKTYTWLPRPTQGPTLTQQRIVEGIDARLQAKGWKLTDNGDVRVAAQVSTQEKESFQTYYNGVGYGLGFGGFGPPVPMAATTTVDTYEVGTLVVDMFDAKTKRAVWRGSATGTLPDNPDKLPALLQTSLDKMFAAFPPSNMPSR</sequence>
<reference evidence="3 4" key="1">
    <citation type="submission" date="2024-03" db="EMBL/GenBank/DDBJ databases">
        <title>Novel species of the genus Variovorax.</title>
        <authorList>
            <person name="Liu Q."/>
            <person name="Xin Y.-H."/>
        </authorList>
    </citation>
    <scope>NUCLEOTIDE SEQUENCE [LARGE SCALE GENOMIC DNA]</scope>
    <source>
        <strain evidence="3 4">KACC 18900</strain>
    </source>
</reference>
<proteinExistence type="predicted"/>
<dbReference type="Proteomes" id="UP001385892">
    <property type="component" value="Unassembled WGS sequence"/>
</dbReference>
<protein>
    <submittedName>
        <fullName evidence="3">DUF4136 domain-containing protein</fullName>
    </submittedName>
</protein>
<dbReference type="EMBL" id="JBBKZT010000006">
    <property type="protein sequence ID" value="MEJ8847807.1"/>
    <property type="molecule type" value="Genomic_DNA"/>
</dbReference>
<evidence type="ECO:0000313" key="4">
    <source>
        <dbReference type="Proteomes" id="UP001385892"/>
    </source>
</evidence>
<dbReference type="RefSeq" id="WP_340342946.1">
    <property type="nucleotide sequence ID" value="NZ_JBBKZT010000006.1"/>
</dbReference>
<keyword evidence="4" id="KW-1185">Reference proteome</keyword>
<keyword evidence="1" id="KW-0732">Signal</keyword>
<dbReference type="PROSITE" id="PS51257">
    <property type="entry name" value="PROKAR_LIPOPROTEIN"/>
    <property type="match status" value="1"/>
</dbReference>
<feature type="chain" id="PRO_5045923302" evidence="1">
    <location>
        <begin position="16"/>
        <end position="179"/>
    </location>
</feature>
<gene>
    <name evidence="3" type="ORF">WKW82_14195</name>
</gene>
<feature type="signal peptide" evidence="1">
    <location>
        <begin position="1"/>
        <end position="15"/>
    </location>
</feature>
<dbReference type="Gene3D" id="3.30.160.670">
    <property type="match status" value="1"/>
</dbReference>
<feature type="domain" description="DUF4136" evidence="2">
    <location>
        <begin position="23"/>
        <end position="173"/>
    </location>
</feature>
<evidence type="ECO:0000256" key="1">
    <source>
        <dbReference type="SAM" id="SignalP"/>
    </source>
</evidence>